<sequence length="210" mass="24222">MVAKTQIDYFLYRKRDRGLCTNFKLVPSEWLSTQHRLLVMDLGINKVRKKRAVNGQPKIKWGAFTKDKTQELGEKLMVMGAWRSSGDASSMWTTTVGYIKEVVKEVLGVTKGHSNDKKDAKLAVTAAKTAAFERLYEELGDRGGDKKLFKLSKAREKKARYLDQVRCIKDEEGKVLVEEECIWRRWQAYFHRLLNEDGDRSIMLGELENS</sequence>
<gene>
    <name evidence="2" type="primary">LOC142166223</name>
</gene>
<evidence type="ECO:0000313" key="1">
    <source>
        <dbReference type="Proteomes" id="UP000790787"/>
    </source>
</evidence>
<reference evidence="2" key="2">
    <citation type="submission" date="2025-08" db="UniProtKB">
        <authorList>
            <consortium name="RefSeq"/>
        </authorList>
    </citation>
    <scope>IDENTIFICATION</scope>
    <source>
        <tissue evidence="2">Leaf</tissue>
    </source>
</reference>
<dbReference type="RefSeq" id="XP_075080907.1">
    <property type="nucleotide sequence ID" value="XM_075224806.1"/>
</dbReference>
<proteinExistence type="predicted"/>
<reference evidence="1" key="1">
    <citation type="journal article" date="2014" name="Nat. Commun.">
        <title>The tobacco genome sequence and its comparison with those of tomato and potato.</title>
        <authorList>
            <person name="Sierro N."/>
            <person name="Battey J.N."/>
            <person name="Ouadi S."/>
            <person name="Bakaher N."/>
            <person name="Bovet L."/>
            <person name="Willig A."/>
            <person name="Goepfert S."/>
            <person name="Peitsch M.C."/>
            <person name="Ivanov N.V."/>
        </authorList>
    </citation>
    <scope>NUCLEOTIDE SEQUENCE [LARGE SCALE GENOMIC DNA]</scope>
</reference>
<evidence type="ECO:0000313" key="2">
    <source>
        <dbReference type="RefSeq" id="XP_075080907.1"/>
    </source>
</evidence>
<protein>
    <submittedName>
        <fullName evidence="2">Uncharacterized protein LOC142166223</fullName>
    </submittedName>
</protein>
<dbReference type="Proteomes" id="UP000790787">
    <property type="component" value="Chromosome 2"/>
</dbReference>
<organism evidence="1 2">
    <name type="scientific">Nicotiana tabacum</name>
    <name type="common">Common tobacco</name>
    <dbReference type="NCBI Taxonomy" id="4097"/>
    <lineage>
        <taxon>Eukaryota</taxon>
        <taxon>Viridiplantae</taxon>
        <taxon>Streptophyta</taxon>
        <taxon>Embryophyta</taxon>
        <taxon>Tracheophyta</taxon>
        <taxon>Spermatophyta</taxon>
        <taxon>Magnoliopsida</taxon>
        <taxon>eudicotyledons</taxon>
        <taxon>Gunneridae</taxon>
        <taxon>Pentapetalae</taxon>
        <taxon>asterids</taxon>
        <taxon>lamiids</taxon>
        <taxon>Solanales</taxon>
        <taxon>Solanaceae</taxon>
        <taxon>Nicotianoideae</taxon>
        <taxon>Nicotianeae</taxon>
        <taxon>Nicotiana</taxon>
    </lineage>
</organism>
<name>A0AC58S7G8_TOBAC</name>
<keyword evidence="1" id="KW-1185">Reference proteome</keyword>
<accession>A0AC58S7G8</accession>